<keyword evidence="2" id="KW-0732">Signal</keyword>
<dbReference type="Proteomes" id="UP000299102">
    <property type="component" value="Unassembled WGS sequence"/>
</dbReference>
<dbReference type="AlphaFoldDB" id="A0A4C2A3E8"/>
<name>A0A4C2A3E8_EUMVA</name>
<feature type="compositionally biased region" description="Basic residues" evidence="1">
    <location>
        <begin position="107"/>
        <end position="122"/>
    </location>
</feature>
<evidence type="ECO:0008006" key="5">
    <source>
        <dbReference type="Google" id="ProtNLM"/>
    </source>
</evidence>
<feature type="chain" id="PRO_5020035419" description="Secreted protein" evidence="2">
    <location>
        <begin position="25"/>
        <end position="170"/>
    </location>
</feature>
<dbReference type="EMBL" id="BGZK01002523">
    <property type="protein sequence ID" value="GBP94588.1"/>
    <property type="molecule type" value="Genomic_DNA"/>
</dbReference>
<feature type="signal peptide" evidence="2">
    <location>
        <begin position="1"/>
        <end position="24"/>
    </location>
</feature>
<proteinExistence type="predicted"/>
<evidence type="ECO:0000256" key="2">
    <source>
        <dbReference type="SAM" id="SignalP"/>
    </source>
</evidence>
<feature type="region of interest" description="Disordered" evidence="1">
    <location>
        <begin position="92"/>
        <end position="122"/>
    </location>
</feature>
<reference evidence="3 4" key="1">
    <citation type="journal article" date="2019" name="Commun. Biol.">
        <title>The bagworm genome reveals a unique fibroin gene that provides high tensile strength.</title>
        <authorList>
            <person name="Kono N."/>
            <person name="Nakamura H."/>
            <person name="Ohtoshi R."/>
            <person name="Tomita M."/>
            <person name="Numata K."/>
            <person name="Arakawa K."/>
        </authorList>
    </citation>
    <scope>NUCLEOTIDE SEQUENCE [LARGE SCALE GENOMIC DNA]</scope>
</reference>
<evidence type="ECO:0000313" key="4">
    <source>
        <dbReference type="Proteomes" id="UP000299102"/>
    </source>
</evidence>
<protein>
    <recommendedName>
        <fullName evidence="5">Secreted protein</fullName>
    </recommendedName>
</protein>
<evidence type="ECO:0000256" key="1">
    <source>
        <dbReference type="SAM" id="MobiDB-lite"/>
    </source>
</evidence>
<accession>A0A4C2A3E8</accession>
<keyword evidence="4" id="KW-1185">Reference proteome</keyword>
<sequence>MYSGCQAIFYVHCRILLITPLVDACESGVKNVRGHFFPNFRSRRSNLGSSELADYRRRAADDPTSGTYCLTWSPGRGERGLVRLAILIGPFRPRSESKPTHPPVRSSRSRPSHRHLRTSKRNTLTRKEVRLLNDIKFGLRIRKCCFGLFYTFLPSRLFSSSRAIRRRVLE</sequence>
<organism evidence="3 4">
    <name type="scientific">Eumeta variegata</name>
    <name type="common">Bagworm moth</name>
    <name type="synonym">Eumeta japonica</name>
    <dbReference type="NCBI Taxonomy" id="151549"/>
    <lineage>
        <taxon>Eukaryota</taxon>
        <taxon>Metazoa</taxon>
        <taxon>Ecdysozoa</taxon>
        <taxon>Arthropoda</taxon>
        <taxon>Hexapoda</taxon>
        <taxon>Insecta</taxon>
        <taxon>Pterygota</taxon>
        <taxon>Neoptera</taxon>
        <taxon>Endopterygota</taxon>
        <taxon>Lepidoptera</taxon>
        <taxon>Glossata</taxon>
        <taxon>Ditrysia</taxon>
        <taxon>Tineoidea</taxon>
        <taxon>Psychidae</taxon>
        <taxon>Oiketicinae</taxon>
        <taxon>Eumeta</taxon>
    </lineage>
</organism>
<gene>
    <name evidence="3" type="ORF">EVAR_65785_1</name>
</gene>
<comment type="caution">
    <text evidence="3">The sequence shown here is derived from an EMBL/GenBank/DDBJ whole genome shotgun (WGS) entry which is preliminary data.</text>
</comment>
<evidence type="ECO:0000313" key="3">
    <source>
        <dbReference type="EMBL" id="GBP94588.1"/>
    </source>
</evidence>